<dbReference type="Proteomes" id="UP000287023">
    <property type="component" value="Unassembled WGS sequence"/>
</dbReference>
<dbReference type="AlphaFoldDB" id="A0A3S0Y6V2"/>
<evidence type="ECO:0000256" key="1">
    <source>
        <dbReference type="SAM" id="Phobius"/>
    </source>
</evidence>
<feature type="transmembrane region" description="Helical" evidence="1">
    <location>
        <begin position="35"/>
        <end position="55"/>
    </location>
</feature>
<organism evidence="2 3">
    <name type="scientific">Vreelandella nanhaiensis</name>
    <dbReference type="NCBI Taxonomy" id="1258546"/>
    <lineage>
        <taxon>Bacteria</taxon>
        <taxon>Pseudomonadati</taxon>
        <taxon>Pseudomonadota</taxon>
        <taxon>Gammaproteobacteria</taxon>
        <taxon>Oceanospirillales</taxon>
        <taxon>Halomonadaceae</taxon>
        <taxon>Vreelandella</taxon>
    </lineage>
</organism>
<keyword evidence="3" id="KW-1185">Reference proteome</keyword>
<dbReference type="RefSeq" id="WP_127061619.1">
    <property type="nucleotide sequence ID" value="NZ_RZHF01000014.1"/>
</dbReference>
<evidence type="ECO:0000313" key="2">
    <source>
        <dbReference type="EMBL" id="RUR31661.1"/>
    </source>
</evidence>
<comment type="caution">
    <text evidence="2">The sequence shown here is derived from an EMBL/GenBank/DDBJ whole genome shotgun (WGS) entry which is preliminary data.</text>
</comment>
<evidence type="ECO:0000313" key="3">
    <source>
        <dbReference type="Proteomes" id="UP000287023"/>
    </source>
</evidence>
<keyword evidence="1" id="KW-0472">Membrane</keyword>
<gene>
    <name evidence="2" type="ORF">ELY38_09340</name>
</gene>
<dbReference type="NCBIfam" id="NF033632">
    <property type="entry name" value="SLATT_4"/>
    <property type="match status" value="1"/>
</dbReference>
<feature type="transmembrane region" description="Helical" evidence="1">
    <location>
        <begin position="61"/>
        <end position="83"/>
    </location>
</feature>
<reference evidence="2 3" key="1">
    <citation type="submission" date="2018-12" db="EMBL/GenBank/DDBJ databases">
        <title>three novel Halomonas strain isolated from plants.</title>
        <authorList>
            <person name="Sun C."/>
        </authorList>
    </citation>
    <scope>NUCLEOTIDE SEQUENCE [LARGE SCALE GENOMIC DNA]</scope>
    <source>
        <strain evidence="2 3">JCM 18142</strain>
    </source>
</reference>
<proteinExistence type="predicted"/>
<name>A0A3S0Y6V2_9GAMM</name>
<keyword evidence="1" id="KW-1133">Transmembrane helix</keyword>
<protein>
    <submittedName>
        <fullName evidence="2">SLATT domain-containing protein</fullName>
    </submittedName>
</protein>
<accession>A0A3S0Y6V2</accession>
<dbReference type="EMBL" id="RZHF01000014">
    <property type="protein sequence ID" value="RUR31661.1"/>
    <property type="molecule type" value="Genomic_DNA"/>
</dbReference>
<keyword evidence="1" id="KW-0812">Transmembrane</keyword>
<sequence>MENKNTVLEELERIEMNSATCKFAHFKSSNSKESLTLILGIPVVVINVFISSTFIDSFGDYSTAIISLLSLLAATLAGVQTYLSYQKKSTLHIEVGNMYSEIERECRVAKGKYQASVLSDELAWEVITKLELKYSEANKKAQECPLSESALIQGRKKFSTLCMANKADDSGDAVS</sequence>